<protein>
    <recommendedName>
        <fullName evidence="3">Photosynthesis system II assembly factor Ycf48/Hcf136-like domain-containing protein</fullName>
    </recommendedName>
</protein>
<keyword evidence="1" id="KW-0602">Photosynthesis</keyword>
<sequence length="320" mass="33659">MIKRLMVVMMVVLVAGLFVVGCGSSSPSGSTASWTVQTSRSTAQLNEVFFYDSSNGWIAANGNLILKTTNEGTTWTTYEVAASNPYDERAIYFLSSMEGYIAGGAGRIYKTSNGGPNWTNDAAGSPSDIFYGLVFANSTNGCAVGNDGIYVYGGSSWAVVSSVSISEILYGVTYNTSSTRYYIVGADGKIMYSNAGPDTATWTDQTSPTSEALKDITFPTTTTGWIVGDNGLILKTVNSGTTWSTVTSGVSVNLRGVSFSTSLEGWVVGNSGTILHTTDGGTNWNAQTSGTSEDLIDVFALSGQSKAWAVGTTGTILKYE</sequence>
<dbReference type="SUPFAM" id="SSF110296">
    <property type="entry name" value="Oligoxyloglucan reducing end-specific cellobiohydrolase"/>
    <property type="match status" value="2"/>
</dbReference>
<name>A0A1F4TMC9_UNCSA</name>
<gene>
    <name evidence="4" type="ORF">A2462_00580</name>
</gene>
<dbReference type="PANTHER" id="PTHR47199">
    <property type="entry name" value="PHOTOSYSTEM II STABILITY/ASSEMBLY FACTOR HCF136, CHLOROPLASTIC"/>
    <property type="match status" value="1"/>
</dbReference>
<dbReference type="EMBL" id="MEUI01000028">
    <property type="protein sequence ID" value="OGC33757.1"/>
    <property type="molecule type" value="Genomic_DNA"/>
</dbReference>
<keyword evidence="2" id="KW-0604">Photosystem II</keyword>
<organism evidence="4 5">
    <name type="scientific">candidate division WOR-1 bacterium RIFOXYC2_FULL_41_25</name>
    <dbReference type="NCBI Taxonomy" id="1802586"/>
    <lineage>
        <taxon>Bacteria</taxon>
        <taxon>Bacillati</taxon>
        <taxon>Saganbacteria</taxon>
    </lineage>
</organism>
<evidence type="ECO:0000256" key="2">
    <source>
        <dbReference type="ARBA" id="ARBA00023276"/>
    </source>
</evidence>
<dbReference type="InterPro" id="IPR028203">
    <property type="entry name" value="PSII_CF48-like_dom"/>
</dbReference>
<accession>A0A1F4TMC9</accession>
<evidence type="ECO:0000313" key="5">
    <source>
        <dbReference type="Proteomes" id="UP000177309"/>
    </source>
</evidence>
<feature type="domain" description="Photosynthesis system II assembly factor Ycf48/Hcf136-like" evidence="3">
    <location>
        <begin position="33"/>
        <end position="149"/>
    </location>
</feature>
<dbReference type="InterPro" id="IPR015943">
    <property type="entry name" value="WD40/YVTN_repeat-like_dom_sf"/>
</dbReference>
<comment type="caution">
    <text evidence="4">The sequence shown here is derived from an EMBL/GenBank/DDBJ whole genome shotgun (WGS) entry which is preliminary data.</text>
</comment>
<proteinExistence type="predicted"/>
<feature type="domain" description="Photosynthesis system II assembly factor Ycf48/Hcf136-like" evidence="3">
    <location>
        <begin position="199"/>
        <end position="285"/>
    </location>
</feature>
<reference evidence="4 5" key="1">
    <citation type="journal article" date="2016" name="Nat. Commun.">
        <title>Thousands of microbial genomes shed light on interconnected biogeochemical processes in an aquifer system.</title>
        <authorList>
            <person name="Anantharaman K."/>
            <person name="Brown C.T."/>
            <person name="Hug L.A."/>
            <person name="Sharon I."/>
            <person name="Castelle C.J."/>
            <person name="Probst A.J."/>
            <person name="Thomas B.C."/>
            <person name="Singh A."/>
            <person name="Wilkins M.J."/>
            <person name="Karaoz U."/>
            <person name="Brodie E.L."/>
            <person name="Williams K.H."/>
            <person name="Hubbard S.S."/>
            <person name="Banfield J.F."/>
        </authorList>
    </citation>
    <scope>NUCLEOTIDE SEQUENCE [LARGE SCALE GENOMIC DNA]</scope>
</reference>
<evidence type="ECO:0000313" key="4">
    <source>
        <dbReference type="EMBL" id="OGC33757.1"/>
    </source>
</evidence>
<dbReference type="GO" id="GO:0009523">
    <property type="term" value="C:photosystem II"/>
    <property type="evidence" value="ECO:0007669"/>
    <property type="project" value="UniProtKB-KW"/>
</dbReference>
<dbReference type="Gene3D" id="2.130.10.10">
    <property type="entry name" value="YVTN repeat-like/Quinoprotein amine dehydrogenase"/>
    <property type="match status" value="1"/>
</dbReference>
<dbReference type="PANTHER" id="PTHR47199:SF2">
    <property type="entry name" value="PHOTOSYSTEM II STABILITY_ASSEMBLY FACTOR HCF136, CHLOROPLASTIC"/>
    <property type="match status" value="1"/>
</dbReference>
<dbReference type="PROSITE" id="PS51257">
    <property type="entry name" value="PROKAR_LIPOPROTEIN"/>
    <property type="match status" value="1"/>
</dbReference>
<dbReference type="GO" id="GO:0015979">
    <property type="term" value="P:photosynthesis"/>
    <property type="evidence" value="ECO:0007669"/>
    <property type="project" value="UniProtKB-KW"/>
</dbReference>
<evidence type="ECO:0000256" key="1">
    <source>
        <dbReference type="ARBA" id="ARBA00022531"/>
    </source>
</evidence>
<dbReference type="Pfam" id="PF14870">
    <property type="entry name" value="PSII_BNR"/>
    <property type="match status" value="2"/>
</dbReference>
<dbReference type="AlphaFoldDB" id="A0A1F4TMC9"/>
<dbReference type="Proteomes" id="UP000177309">
    <property type="component" value="Unassembled WGS sequence"/>
</dbReference>
<evidence type="ECO:0000259" key="3">
    <source>
        <dbReference type="Pfam" id="PF14870"/>
    </source>
</evidence>